<keyword evidence="3" id="KW-1185">Reference proteome</keyword>
<dbReference type="EMBL" id="BNJQ01000009">
    <property type="protein sequence ID" value="GHP05185.1"/>
    <property type="molecule type" value="Genomic_DNA"/>
</dbReference>
<feature type="region of interest" description="Disordered" evidence="1">
    <location>
        <begin position="291"/>
        <end position="311"/>
    </location>
</feature>
<protein>
    <submittedName>
        <fullName evidence="2">Uncharacterized protein</fullName>
    </submittedName>
</protein>
<accession>A0A830HDS9</accession>
<dbReference type="AlphaFoldDB" id="A0A830HDS9"/>
<sequence>MASFIVRAAPDARRGARSLKLHIELNVSPDSSAMPGSLPSSASKELEAKKRQAQVDEVTTAWCTVNLEGQVLQLRPGSGQSIMFDVRLCTGRIGAPMTLGASTAEPPACCGGIFGRRRTPHTLRVRITALPSKLAREPSILPSRMIASLELLPILVLYRKAVAAAQSAGVPHKVVMDPLVKYLPSILDDPVGLRSLMSLWNTVSNSRFVSEVQKLETLRNCCLRCFVAMASTAIPPQANTNDTAKQAERSKVMSAMVMSEPHITLNNQFPFGEGDGTTKFTEVAVHNPFDVSESMQQPNAGQGLSTAMLST</sequence>
<name>A0A830HDS9_9CHLO</name>
<evidence type="ECO:0000256" key="1">
    <source>
        <dbReference type="SAM" id="MobiDB-lite"/>
    </source>
</evidence>
<evidence type="ECO:0000313" key="3">
    <source>
        <dbReference type="Proteomes" id="UP000660262"/>
    </source>
</evidence>
<reference evidence="2" key="1">
    <citation type="submission" date="2020-10" db="EMBL/GenBank/DDBJ databases">
        <title>Unveiling of a novel bifunctional photoreceptor, Dualchrome1, isolated from a cosmopolitan green alga.</title>
        <authorList>
            <person name="Suzuki S."/>
            <person name="Kawachi M."/>
        </authorList>
    </citation>
    <scope>NUCLEOTIDE SEQUENCE</scope>
    <source>
        <strain evidence="2">NIES 2893</strain>
    </source>
</reference>
<evidence type="ECO:0000313" key="2">
    <source>
        <dbReference type="EMBL" id="GHP05185.1"/>
    </source>
</evidence>
<proteinExistence type="predicted"/>
<dbReference type="Proteomes" id="UP000660262">
    <property type="component" value="Unassembled WGS sequence"/>
</dbReference>
<gene>
    <name evidence="2" type="ORF">PPROV_000393700</name>
</gene>
<organism evidence="2 3">
    <name type="scientific">Pycnococcus provasolii</name>
    <dbReference type="NCBI Taxonomy" id="41880"/>
    <lineage>
        <taxon>Eukaryota</taxon>
        <taxon>Viridiplantae</taxon>
        <taxon>Chlorophyta</taxon>
        <taxon>Pseudoscourfieldiophyceae</taxon>
        <taxon>Pseudoscourfieldiales</taxon>
        <taxon>Pycnococcaceae</taxon>
        <taxon>Pycnococcus</taxon>
    </lineage>
</organism>
<feature type="compositionally biased region" description="Polar residues" evidence="1">
    <location>
        <begin position="293"/>
        <end position="311"/>
    </location>
</feature>
<comment type="caution">
    <text evidence="2">The sequence shown here is derived from an EMBL/GenBank/DDBJ whole genome shotgun (WGS) entry which is preliminary data.</text>
</comment>